<name>A0A915SFD5_9ARCH</name>
<dbReference type="Gene3D" id="3.10.400.20">
    <property type="match status" value="1"/>
</dbReference>
<dbReference type="InterPro" id="IPR002478">
    <property type="entry name" value="PUA"/>
</dbReference>
<evidence type="ECO:0000313" key="3">
    <source>
        <dbReference type="Proteomes" id="UP001055553"/>
    </source>
</evidence>
<dbReference type="Pfam" id="PF09183">
    <property type="entry name" value="DUF1947"/>
    <property type="match status" value="1"/>
</dbReference>
<dbReference type="SMART" id="SM00359">
    <property type="entry name" value="PUA"/>
    <property type="match status" value="1"/>
</dbReference>
<feature type="domain" description="PUA" evidence="1">
    <location>
        <begin position="70"/>
        <end position="143"/>
    </location>
</feature>
<evidence type="ECO:0000313" key="2">
    <source>
        <dbReference type="EMBL" id="BBL45660.1"/>
    </source>
</evidence>
<dbReference type="PANTHER" id="PTHR22798:SF0">
    <property type="entry name" value="MALIGNANT T-CELL-AMPLIFIED SEQUENCE 1"/>
    <property type="match status" value="1"/>
</dbReference>
<dbReference type="GO" id="GO:0001731">
    <property type="term" value="P:formation of translation preinitiation complex"/>
    <property type="evidence" value="ECO:0007669"/>
    <property type="project" value="TreeGrafter"/>
</dbReference>
<accession>A0A915SFD5</accession>
<dbReference type="NCBIfam" id="TIGR00451">
    <property type="entry name" value="unchar_dom_2"/>
    <property type="match status" value="1"/>
</dbReference>
<keyword evidence="3" id="KW-1185">Reference proteome</keyword>
<dbReference type="InterPro" id="IPR015947">
    <property type="entry name" value="PUA-like_sf"/>
</dbReference>
<dbReference type="Pfam" id="PF01472">
    <property type="entry name" value="PUA"/>
    <property type="match status" value="1"/>
</dbReference>
<dbReference type="PANTHER" id="PTHR22798">
    <property type="entry name" value="MCT-1 PROTEIN"/>
    <property type="match status" value="1"/>
</dbReference>
<gene>
    <name evidence="2" type="ORF">MJ1_0507</name>
</gene>
<dbReference type="AlphaFoldDB" id="A0A915SFD5"/>
<dbReference type="PROSITE" id="PS50890">
    <property type="entry name" value="PUA"/>
    <property type="match status" value="1"/>
</dbReference>
<proteinExistence type="predicted"/>
<organism evidence="2 3">
    <name type="scientific">Nanobdella aerobiophila</name>
    <dbReference type="NCBI Taxonomy" id="2586965"/>
    <lineage>
        <taxon>Archaea</taxon>
        <taxon>Nanobdellota</taxon>
        <taxon>Nanobdellia</taxon>
        <taxon>Nanobdellales</taxon>
        <taxon>Nanobdellaceae</taxon>
        <taxon>Nanobdella</taxon>
    </lineage>
</organism>
<dbReference type="GeneID" id="74568454"/>
<dbReference type="InterPro" id="IPR015266">
    <property type="entry name" value="DUF1947"/>
</dbReference>
<dbReference type="PIRSF" id="PIRSF005067">
    <property type="entry name" value="Tma_RNA-bind_prd"/>
    <property type="match status" value="1"/>
</dbReference>
<protein>
    <submittedName>
        <fullName evidence="2">Glutamate 5-kinase</fullName>
    </submittedName>
</protein>
<dbReference type="EMBL" id="AP019769">
    <property type="protein sequence ID" value="BBL45660.1"/>
    <property type="molecule type" value="Genomic_DNA"/>
</dbReference>
<dbReference type="Proteomes" id="UP001055553">
    <property type="component" value="Chromosome"/>
</dbReference>
<dbReference type="InterPro" id="IPR004521">
    <property type="entry name" value="Uncharacterised_CHP00451"/>
</dbReference>
<dbReference type="RefSeq" id="WP_258392975.1">
    <property type="nucleotide sequence ID" value="NZ_AP019769.1"/>
</dbReference>
<evidence type="ECO:0000259" key="1">
    <source>
        <dbReference type="SMART" id="SM00359"/>
    </source>
</evidence>
<dbReference type="InterPro" id="IPR016437">
    <property type="entry name" value="MCT-1/Tma20"/>
</dbReference>
<dbReference type="GO" id="GO:0003723">
    <property type="term" value="F:RNA binding"/>
    <property type="evidence" value="ECO:0007669"/>
    <property type="project" value="InterPro"/>
</dbReference>
<reference evidence="3" key="1">
    <citation type="journal article" date="2022" name="Int. J. Syst. Evol. Microbiol.">
        <title>Nanobdella aerobiophila gen. nov., sp. nov., a thermoacidophilic, obligate ectosymbiotic archaeon, and proposal of Nanobdellaceae fam. nov., Nanobdellales ord. nov. and Nanobdellia class. nov.</title>
        <authorList>
            <person name="Kato S."/>
            <person name="Ogasawara A."/>
            <person name="Itoh T."/>
            <person name="Sakai H.D."/>
            <person name="Shimizu M."/>
            <person name="Yuki M."/>
            <person name="Kaneko M."/>
            <person name="Takashina T."/>
            <person name="Ohkuma M."/>
        </authorList>
    </citation>
    <scope>NUCLEOTIDE SEQUENCE [LARGE SCALE GENOMIC DNA]</scope>
    <source>
        <strain evidence="3">MJ1</strain>
    </source>
</reference>
<dbReference type="InterPro" id="IPR022430">
    <property type="entry name" value="CHP03684"/>
</dbReference>
<dbReference type="NCBIfam" id="TIGR03684">
    <property type="entry name" value="arCOG00985"/>
    <property type="match status" value="1"/>
</dbReference>
<dbReference type="SUPFAM" id="SSF88697">
    <property type="entry name" value="PUA domain-like"/>
    <property type="match status" value="1"/>
</dbReference>
<sequence>MRALDNKTKKELFDILINKYKIKCEETKNEQIFMDENKIYYYKDTPIAFIKKDKVYPTLLLITKYDNDLNYIIVNNGAKDSILNGADVFRPGIVEFSEFKKGDIVIIASEDQKILAIGEALYDYNELNDMKKGKVAENIHYYGDNIFRYIKRL</sequence>
<dbReference type="KEGG" id="naer:MJ1_0507"/>